<dbReference type="EMBL" id="JACHGT010000014">
    <property type="protein sequence ID" value="MBB6037856.1"/>
    <property type="molecule type" value="Genomic_DNA"/>
</dbReference>
<evidence type="ECO:0000313" key="6">
    <source>
        <dbReference type="EMBL" id="MBB6037856.1"/>
    </source>
</evidence>
<dbReference type="Pfam" id="PF00440">
    <property type="entry name" value="TetR_N"/>
    <property type="match status" value="1"/>
</dbReference>
<keyword evidence="3" id="KW-0804">Transcription</keyword>
<dbReference type="InterPro" id="IPR001647">
    <property type="entry name" value="HTH_TetR"/>
</dbReference>
<sequence length="202" mass="21558">MARTPEQNAALRAATRETILGGAVRVFARRGFAATAIRDIAEETGLSTGSIYRHYDSKEALHTELLDQGVAGLADLATELAGPGRPLDLVTAFTRRYLSGVLADDGAAEFVVVLDHAVTVDSPPGTRARLLVAHRAMWRSFEDLVRRGQDSGGFGTGDPARLTTCFFATLGGLTSMRLALRGEFTAPDAATVLRILTEGRDT</sequence>
<dbReference type="GO" id="GO:0000976">
    <property type="term" value="F:transcription cis-regulatory region binding"/>
    <property type="evidence" value="ECO:0007669"/>
    <property type="project" value="TreeGrafter"/>
</dbReference>
<comment type="caution">
    <text evidence="6">The sequence shown here is derived from an EMBL/GenBank/DDBJ whole genome shotgun (WGS) entry which is preliminary data.</text>
</comment>
<dbReference type="SUPFAM" id="SSF46689">
    <property type="entry name" value="Homeodomain-like"/>
    <property type="match status" value="1"/>
</dbReference>
<dbReference type="Gene3D" id="1.10.10.60">
    <property type="entry name" value="Homeodomain-like"/>
    <property type="match status" value="1"/>
</dbReference>
<dbReference type="PRINTS" id="PR00455">
    <property type="entry name" value="HTHTETR"/>
</dbReference>
<feature type="domain" description="HTH tetR-type" evidence="5">
    <location>
        <begin position="13"/>
        <end position="73"/>
    </location>
</feature>
<protein>
    <submittedName>
        <fullName evidence="6">AcrR family transcriptional regulator</fullName>
    </submittedName>
</protein>
<proteinExistence type="predicted"/>
<dbReference type="InterPro" id="IPR009057">
    <property type="entry name" value="Homeodomain-like_sf"/>
</dbReference>
<keyword evidence="1" id="KW-0805">Transcription regulation</keyword>
<keyword evidence="7" id="KW-1185">Reference proteome</keyword>
<organism evidence="6 7">
    <name type="scientific">Phytomonospora endophytica</name>
    <dbReference type="NCBI Taxonomy" id="714109"/>
    <lineage>
        <taxon>Bacteria</taxon>
        <taxon>Bacillati</taxon>
        <taxon>Actinomycetota</taxon>
        <taxon>Actinomycetes</taxon>
        <taxon>Micromonosporales</taxon>
        <taxon>Micromonosporaceae</taxon>
        <taxon>Phytomonospora</taxon>
    </lineage>
</organism>
<evidence type="ECO:0000256" key="3">
    <source>
        <dbReference type="ARBA" id="ARBA00023163"/>
    </source>
</evidence>
<dbReference type="PROSITE" id="PS50977">
    <property type="entry name" value="HTH_TETR_2"/>
    <property type="match status" value="1"/>
</dbReference>
<accession>A0A841FP29</accession>
<dbReference type="InterPro" id="IPR036271">
    <property type="entry name" value="Tet_transcr_reg_TetR-rel_C_sf"/>
</dbReference>
<evidence type="ECO:0000313" key="7">
    <source>
        <dbReference type="Proteomes" id="UP000548476"/>
    </source>
</evidence>
<dbReference type="InterPro" id="IPR050109">
    <property type="entry name" value="HTH-type_TetR-like_transc_reg"/>
</dbReference>
<keyword evidence="2 4" id="KW-0238">DNA-binding</keyword>
<dbReference type="Proteomes" id="UP000548476">
    <property type="component" value="Unassembled WGS sequence"/>
</dbReference>
<dbReference type="PANTHER" id="PTHR30055:SF234">
    <property type="entry name" value="HTH-TYPE TRANSCRIPTIONAL REGULATOR BETI"/>
    <property type="match status" value="1"/>
</dbReference>
<feature type="DNA-binding region" description="H-T-H motif" evidence="4">
    <location>
        <begin position="36"/>
        <end position="55"/>
    </location>
</feature>
<dbReference type="PANTHER" id="PTHR30055">
    <property type="entry name" value="HTH-TYPE TRANSCRIPTIONAL REGULATOR RUTR"/>
    <property type="match status" value="1"/>
</dbReference>
<name>A0A841FP29_9ACTN</name>
<gene>
    <name evidence="6" type="ORF">HNR73_005736</name>
</gene>
<evidence type="ECO:0000256" key="4">
    <source>
        <dbReference type="PROSITE-ProRule" id="PRU00335"/>
    </source>
</evidence>
<reference evidence="6 7" key="1">
    <citation type="submission" date="2020-08" db="EMBL/GenBank/DDBJ databases">
        <title>Genomic Encyclopedia of Type Strains, Phase IV (KMG-IV): sequencing the most valuable type-strain genomes for metagenomic binning, comparative biology and taxonomic classification.</title>
        <authorList>
            <person name="Goeker M."/>
        </authorList>
    </citation>
    <scope>NUCLEOTIDE SEQUENCE [LARGE SCALE GENOMIC DNA]</scope>
    <source>
        <strain evidence="6 7">YIM 65646</strain>
    </source>
</reference>
<dbReference type="SUPFAM" id="SSF48498">
    <property type="entry name" value="Tetracyclin repressor-like, C-terminal domain"/>
    <property type="match status" value="1"/>
</dbReference>
<dbReference type="RefSeq" id="WP_184790669.1">
    <property type="nucleotide sequence ID" value="NZ_BONT01000065.1"/>
</dbReference>
<dbReference type="Gene3D" id="1.10.357.10">
    <property type="entry name" value="Tetracycline Repressor, domain 2"/>
    <property type="match status" value="1"/>
</dbReference>
<evidence type="ECO:0000256" key="1">
    <source>
        <dbReference type="ARBA" id="ARBA00023015"/>
    </source>
</evidence>
<evidence type="ECO:0000256" key="2">
    <source>
        <dbReference type="ARBA" id="ARBA00023125"/>
    </source>
</evidence>
<dbReference type="AlphaFoldDB" id="A0A841FP29"/>
<evidence type="ECO:0000259" key="5">
    <source>
        <dbReference type="PROSITE" id="PS50977"/>
    </source>
</evidence>
<dbReference type="GO" id="GO:0003700">
    <property type="term" value="F:DNA-binding transcription factor activity"/>
    <property type="evidence" value="ECO:0007669"/>
    <property type="project" value="TreeGrafter"/>
</dbReference>